<dbReference type="InterPro" id="IPR036770">
    <property type="entry name" value="Ankyrin_rpt-contain_sf"/>
</dbReference>
<name>A0AAE0ZCF4_9GAST</name>
<evidence type="ECO:0000256" key="3">
    <source>
        <dbReference type="PROSITE-ProRule" id="PRU00023"/>
    </source>
</evidence>
<feature type="compositionally biased region" description="Polar residues" evidence="4">
    <location>
        <begin position="659"/>
        <end position="680"/>
    </location>
</feature>
<organism evidence="6 7">
    <name type="scientific">Elysia crispata</name>
    <name type="common">lettuce slug</name>
    <dbReference type="NCBI Taxonomy" id="231223"/>
    <lineage>
        <taxon>Eukaryota</taxon>
        <taxon>Metazoa</taxon>
        <taxon>Spiralia</taxon>
        <taxon>Lophotrochozoa</taxon>
        <taxon>Mollusca</taxon>
        <taxon>Gastropoda</taxon>
        <taxon>Heterobranchia</taxon>
        <taxon>Euthyneura</taxon>
        <taxon>Panpulmonata</taxon>
        <taxon>Sacoglossa</taxon>
        <taxon>Placobranchoidea</taxon>
        <taxon>Plakobranchidae</taxon>
        <taxon>Elysia</taxon>
    </lineage>
</organism>
<evidence type="ECO:0000256" key="4">
    <source>
        <dbReference type="SAM" id="MobiDB-lite"/>
    </source>
</evidence>
<feature type="compositionally biased region" description="Basic and acidic residues" evidence="4">
    <location>
        <begin position="581"/>
        <end position="590"/>
    </location>
</feature>
<proteinExistence type="predicted"/>
<protein>
    <recommendedName>
        <fullName evidence="5">Chromo domain-containing protein</fullName>
    </recommendedName>
</protein>
<dbReference type="CDD" id="cd00024">
    <property type="entry name" value="CD_CSD"/>
    <property type="match status" value="1"/>
</dbReference>
<dbReference type="EMBL" id="JAWDGP010004193">
    <property type="protein sequence ID" value="KAK3766852.1"/>
    <property type="molecule type" value="Genomic_DNA"/>
</dbReference>
<feature type="region of interest" description="Disordered" evidence="4">
    <location>
        <begin position="870"/>
        <end position="894"/>
    </location>
</feature>
<dbReference type="Gene3D" id="1.25.40.20">
    <property type="entry name" value="Ankyrin repeat-containing domain"/>
    <property type="match status" value="1"/>
</dbReference>
<evidence type="ECO:0000313" key="7">
    <source>
        <dbReference type="Proteomes" id="UP001283361"/>
    </source>
</evidence>
<dbReference type="Gene3D" id="2.40.50.40">
    <property type="match status" value="1"/>
</dbReference>
<feature type="compositionally biased region" description="Low complexity" evidence="4">
    <location>
        <begin position="699"/>
        <end position="709"/>
    </location>
</feature>
<dbReference type="Proteomes" id="UP001283361">
    <property type="component" value="Unassembled WGS sequence"/>
</dbReference>
<feature type="compositionally biased region" description="Low complexity" evidence="4">
    <location>
        <begin position="403"/>
        <end position="418"/>
    </location>
</feature>
<dbReference type="PANTHER" id="PTHR24166">
    <property type="entry name" value="ROLLING PEBBLES, ISOFORM B"/>
    <property type="match status" value="1"/>
</dbReference>
<dbReference type="InterPro" id="IPR016197">
    <property type="entry name" value="Chromo-like_dom_sf"/>
</dbReference>
<gene>
    <name evidence="6" type="ORF">RRG08_051996</name>
</gene>
<feature type="region of interest" description="Disordered" evidence="4">
    <location>
        <begin position="169"/>
        <end position="197"/>
    </location>
</feature>
<keyword evidence="2 3" id="KW-0040">ANK repeat</keyword>
<feature type="repeat" description="ANK" evidence="3">
    <location>
        <begin position="991"/>
        <end position="1023"/>
    </location>
</feature>
<evidence type="ECO:0000259" key="5">
    <source>
        <dbReference type="PROSITE" id="PS50013"/>
    </source>
</evidence>
<feature type="compositionally biased region" description="Basic and acidic residues" evidence="4">
    <location>
        <begin position="179"/>
        <end position="191"/>
    </location>
</feature>
<feature type="region of interest" description="Disordered" evidence="4">
    <location>
        <begin position="403"/>
        <end position="428"/>
    </location>
</feature>
<reference evidence="6" key="1">
    <citation type="journal article" date="2023" name="G3 (Bethesda)">
        <title>A reference genome for the long-term kleptoplast-retaining sea slug Elysia crispata morphotype clarki.</title>
        <authorList>
            <person name="Eastman K.E."/>
            <person name="Pendleton A.L."/>
            <person name="Shaikh M.A."/>
            <person name="Suttiyut T."/>
            <person name="Ogas R."/>
            <person name="Tomko P."/>
            <person name="Gavelis G."/>
            <person name="Widhalm J.R."/>
            <person name="Wisecaver J.H."/>
        </authorList>
    </citation>
    <scope>NUCLEOTIDE SEQUENCE</scope>
    <source>
        <strain evidence="6">ECLA1</strain>
    </source>
</reference>
<dbReference type="InterPro" id="IPR000953">
    <property type="entry name" value="Chromo/chromo_shadow_dom"/>
</dbReference>
<dbReference type="PROSITE" id="PS50013">
    <property type="entry name" value="CHROMO_2"/>
    <property type="match status" value="1"/>
</dbReference>
<feature type="region of interest" description="Disordered" evidence="4">
    <location>
        <begin position="659"/>
        <end position="716"/>
    </location>
</feature>
<keyword evidence="1" id="KW-0677">Repeat</keyword>
<dbReference type="InterPro" id="IPR050889">
    <property type="entry name" value="Dendritic_Spine_Reg/Scaffold"/>
</dbReference>
<dbReference type="InterPro" id="IPR023780">
    <property type="entry name" value="Chromo_domain"/>
</dbReference>
<dbReference type="SUPFAM" id="SSF48403">
    <property type="entry name" value="Ankyrin repeat"/>
    <property type="match status" value="1"/>
</dbReference>
<accession>A0AAE0ZCF4</accession>
<feature type="compositionally biased region" description="Polar residues" evidence="4">
    <location>
        <begin position="264"/>
        <end position="290"/>
    </location>
</feature>
<dbReference type="PANTHER" id="PTHR24166:SF47">
    <property type="entry name" value="M-PHASE PHOSPHOPROTEIN 8"/>
    <property type="match status" value="1"/>
</dbReference>
<comment type="caution">
    <text evidence="6">The sequence shown here is derived from an EMBL/GenBank/DDBJ whole genome shotgun (WGS) entry which is preliminary data.</text>
</comment>
<evidence type="ECO:0000256" key="2">
    <source>
        <dbReference type="ARBA" id="ARBA00023043"/>
    </source>
</evidence>
<feature type="region of interest" description="Disordered" evidence="4">
    <location>
        <begin position="506"/>
        <end position="637"/>
    </location>
</feature>
<dbReference type="InterPro" id="IPR002110">
    <property type="entry name" value="Ankyrin_rpt"/>
</dbReference>
<feature type="region of interest" description="Disordered" evidence="4">
    <location>
        <begin position="263"/>
        <end position="372"/>
    </location>
</feature>
<dbReference type="SMART" id="SM00248">
    <property type="entry name" value="ANK"/>
    <property type="match status" value="3"/>
</dbReference>
<dbReference type="SUPFAM" id="SSF54160">
    <property type="entry name" value="Chromo domain-like"/>
    <property type="match status" value="1"/>
</dbReference>
<feature type="region of interest" description="Disordered" evidence="4">
    <location>
        <begin position="747"/>
        <end position="774"/>
    </location>
</feature>
<dbReference type="Pfam" id="PF12796">
    <property type="entry name" value="Ank_2"/>
    <property type="match status" value="1"/>
</dbReference>
<dbReference type="Pfam" id="PF00385">
    <property type="entry name" value="Chromo"/>
    <property type="match status" value="1"/>
</dbReference>
<feature type="region of interest" description="Disordered" evidence="4">
    <location>
        <begin position="440"/>
        <end position="473"/>
    </location>
</feature>
<dbReference type="AlphaFoldDB" id="A0AAE0ZCF4"/>
<sequence>MTYFYQWNNAYFKRGCYVILPIIGQDRLDSNDNTAEAERDVDVLEGPEVEISSCEILTGNGEPAEREVEGMELNTREEDLPKPSNSLDFKNPNEEPSSVLPAAEPDNRFYEVEAIIDGPKRRREHLFKICYKVRWKGYGPEADTWQPTRDLSFVQDMVEEYRKEKAEKAKKKRKMAQKPVKESFEDTEKPSKMSTAVQRKIHIENTSDEDEIDYDPEYGTVKDKFWKDLELGRHQNHAQLFSGDMYSKVKGCRRAAHAEAVANIQKQQQPNKPETTSSSIKALSQAQKSSVKLKLQRMSGKKNQFKASPSVSNFLGPNKKALPQRNLTSVGSRARKRSTDPFSASGYTSAKRSRRSKEVKATKRSSSCSVTSETLGIVTTTGLMSPTRPATLTNSTSASSLISTSSASEAPSKSVSSLDTSAAHAPGQVDGENMEAMFSETEGDQVFKTPPKAERIDSSDPKLSTGGDEQLGPEEDVISAEEIIKLSSDENFISKTSDAIKLSSGSAARKLGPCPNNIHLSGGSTEFAERETKPETLKPLTRDEKEASFAIERSHDQECLWGGACNRSDCRSNRRRNMKNGQDEDSKEAGSGHSRGKAAEESVSSESISSSTNSNSASSSTASPSTPAKRLSSSASLARSYIASTSSLQKQNLLVAGNSGASANQPQVSSACPVTPSNIGDESKAVPRSISDSSRAHSSDSSFDESPQSGCPPDVQLNKQVVSDAFRRVNSPSKQANAEMSAINVSPRKNVVSSTSARQQPGHRNQMGLRKTGGLGPDVIERPGLFSEGNGAFSFARQDSGFSGDSPGSANVFPSPTSSINLSSPGKENFRNVGPVAGFVQPVSSSTSRLGYQSHVSMEVERVDVQPDSTVATGSVSPASIANHSRSCPEPQEAWVSGRKRNFDLPLEKIPSPNSKKDSDIDKRISTLTCDDLEDFIDQGEDRFGQKESGFITNADLLQAVNLNKAEVVRRAIRLSCSSDNRLDFEQPDNMGLTLLMKAVQKGSIAITEMLLEHGVKVNSQQTNGVTALMMAAEQNNTGLVALLLKYGANSSLVTVHSDQAETAIMKAIKRQQKEVVSLMLRVGVNLAAPTCTSLSVLELAIERRNPQIETLVRTHSQRLEQAFRSRVLATLGDTVELKDPLFALQCFPLREAQEFEVKFNSFIHPLAAGEGFILFIAHTKINDKGVRCRFHGGCPISSVVMNGITQSPLTKEVNFVTSCHPIVTGCNTLKIYKQADYTSKAKLLVQAFRAKLLPC</sequence>
<feature type="domain" description="Chromo" evidence="5">
    <location>
        <begin position="110"/>
        <end position="173"/>
    </location>
</feature>
<feature type="region of interest" description="Disordered" evidence="4">
    <location>
        <begin position="70"/>
        <end position="101"/>
    </location>
</feature>
<feature type="compositionally biased region" description="Low complexity" evidence="4">
    <location>
        <begin position="601"/>
        <end position="637"/>
    </location>
</feature>
<dbReference type="PROSITE" id="PS50297">
    <property type="entry name" value="ANK_REP_REGION"/>
    <property type="match status" value="2"/>
</dbReference>
<feature type="repeat" description="ANK" evidence="3">
    <location>
        <begin position="1024"/>
        <end position="1056"/>
    </location>
</feature>
<feature type="compositionally biased region" description="Polar residues" evidence="4">
    <location>
        <begin position="340"/>
        <end position="350"/>
    </location>
</feature>
<feature type="compositionally biased region" description="Basic and acidic residues" evidence="4">
    <location>
        <begin position="527"/>
        <end position="558"/>
    </location>
</feature>
<feature type="compositionally biased region" description="Polar residues" evidence="4">
    <location>
        <begin position="305"/>
        <end position="315"/>
    </location>
</feature>
<feature type="compositionally biased region" description="Basic and acidic residues" evidence="4">
    <location>
        <begin position="451"/>
        <end position="460"/>
    </location>
</feature>
<evidence type="ECO:0000313" key="6">
    <source>
        <dbReference type="EMBL" id="KAK3766852.1"/>
    </source>
</evidence>
<keyword evidence="7" id="KW-1185">Reference proteome</keyword>
<dbReference type="PROSITE" id="PS50088">
    <property type="entry name" value="ANK_REPEAT"/>
    <property type="match status" value="2"/>
</dbReference>
<feature type="compositionally biased region" description="Polar residues" evidence="4">
    <location>
        <begin position="751"/>
        <end position="763"/>
    </location>
</feature>
<dbReference type="SMART" id="SM00298">
    <property type="entry name" value="CHROMO"/>
    <property type="match status" value="1"/>
</dbReference>
<evidence type="ECO:0000256" key="1">
    <source>
        <dbReference type="ARBA" id="ARBA00022737"/>
    </source>
</evidence>
<feature type="compositionally biased region" description="Basic and acidic residues" evidence="4">
    <location>
        <begin position="70"/>
        <end position="81"/>
    </location>
</feature>
<feature type="compositionally biased region" description="Polar residues" evidence="4">
    <location>
        <begin position="870"/>
        <end position="886"/>
    </location>
</feature>